<reference evidence="15" key="2">
    <citation type="submission" date="2025-09" db="UniProtKB">
        <authorList>
            <consortium name="Ensembl"/>
        </authorList>
    </citation>
    <scope>IDENTIFICATION</scope>
</reference>
<evidence type="ECO:0000256" key="9">
    <source>
        <dbReference type="ARBA" id="ARBA00023180"/>
    </source>
</evidence>
<dbReference type="Pfam" id="PF01483">
    <property type="entry name" value="P_proprotein"/>
    <property type="match status" value="1"/>
</dbReference>
<sequence length="766" mass="85788">MAFFLLLIIVTVLRIESVAPGPGNVYTNHWAVRIPGGRGQADRIAAKYGYINFGQIGSLEDHYHFHHSRVVRRAAYSLKGPHSFIHMDPEVAWAEQQVVKPRVKRYVQSDPSFIHFNDPKWSNMWYIHCNDKSSRCRSEMNILAAWQRGYTGKNVVVTILDDGIERNHPDLAQNYDHLASYDVNGNDHDPTPRYDSRNENIHGTRCAGQVAAVANNSHCAVGIAYNVRIGGIRMLDGDVTDLVEAMSLGIRPDYIDIYSASWGPKDDGKTVDGPGPLTKQAFEQGINKGRKGLGSIFVWASGNGGRQGDHCSCDGYTSSIYTISISSTTENGNKPWYLEVCSSIIATTYSSGEFNERKIVTTDLRHRCTDGHTGTSVSAPIVAGIIALALEANLLLTWRDVQHLLVKTSRPVHLKADDWKTNAAGFRVSHLYGFGLVDAEAMVLEAMKWRTVPAQHTCSHTPENETAILTVIIISTSGCSEEPEQHVAYLEHVVVKVLIVHPRRGDLEINLISPSGTRSQLLANRLFDSSNEGFRNWEFMTVHFWGERAEGTWTLEIVDSLSKLRNPEVLGNLKEWTLVLHGTSQNPYQPSSAQHSGSRMVEIPALEEILEEPELEEEDEYDGERFKEVTFRYICAYTLTCVSHCPLGHYEDTASRRCRRCYKGCERCVARSAGDCLSCRRGLFLNTLNSSCIDTCPPGYFADESKSTHPQWNLNSEYYSVSWWPGSKGSDARCWFADSEVGHDVVNFYHYTDGCACCLWQIRDSV</sequence>
<gene>
    <name evidence="15" type="primary">LOC116045202</name>
</gene>
<keyword evidence="4 13" id="KW-0732">Signal</keyword>
<dbReference type="FunFam" id="3.40.50.200:FF:000002">
    <property type="entry name" value="Proprotein convertase subtilisin/kexin type 5"/>
    <property type="match status" value="1"/>
</dbReference>
<dbReference type="GO" id="GO:0016020">
    <property type="term" value="C:membrane"/>
    <property type="evidence" value="ECO:0007669"/>
    <property type="project" value="TreeGrafter"/>
</dbReference>
<dbReference type="PROSITE" id="PS00138">
    <property type="entry name" value="SUBTILASE_SER"/>
    <property type="match status" value="1"/>
</dbReference>
<keyword evidence="9" id="KW-0325">Glycoprotein</keyword>
<keyword evidence="8" id="KW-0865">Zymogen</keyword>
<keyword evidence="6 11" id="KW-0378">Hydrolase</keyword>
<dbReference type="PANTHER" id="PTHR42884:SF8">
    <property type="entry name" value="PROPROTEIN CONVERTASE SUBTILISIN_KEXIN TYPE 6"/>
    <property type="match status" value="1"/>
</dbReference>
<evidence type="ECO:0000259" key="14">
    <source>
        <dbReference type="PROSITE" id="PS51829"/>
    </source>
</evidence>
<dbReference type="InterPro" id="IPR032815">
    <property type="entry name" value="S8_pro-domain"/>
</dbReference>
<evidence type="ECO:0000256" key="2">
    <source>
        <dbReference type="ARBA" id="ARBA00022670"/>
    </source>
</evidence>
<dbReference type="PRINTS" id="PR00723">
    <property type="entry name" value="SUBTILISIN"/>
</dbReference>
<evidence type="ECO:0000256" key="1">
    <source>
        <dbReference type="ARBA" id="ARBA00011073"/>
    </source>
</evidence>
<dbReference type="InterPro" id="IPR023827">
    <property type="entry name" value="Peptidase_S8_Asp-AS"/>
</dbReference>
<dbReference type="FunFam" id="2.60.120.260:FF:000006">
    <property type="entry name" value="Proprotein convertase subtilisin/kexin type 5"/>
    <property type="match status" value="1"/>
</dbReference>
<evidence type="ECO:0000256" key="8">
    <source>
        <dbReference type="ARBA" id="ARBA00023145"/>
    </source>
</evidence>
<dbReference type="InterPro" id="IPR002884">
    <property type="entry name" value="P_dom"/>
</dbReference>
<dbReference type="InterPro" id="IPR038466">
    <property type="entry name" value="S8_pro-domain_sf"/>
</dbReference>
<dbReference type="InterPro" id="IPR008979">
    <property type="entry name" value="Galactose-bd-like_sf"/>
</dbReference>
<dbReference type="SUPFAM" id="SSF57184">
    <property type="entry name" value="Growth factor receptor domain"/>
    <property type="match status" value="1"/>
</dbReference>
<dbReference type="PROSITE" id="PS00137">
    <property type="entry name" value="SUBTILASE_HIS"/>
    <property type="match status" value="1"/>
</dbReference>
<evidence type="ECO:0000256" key="10">
    <source>
        <dbReference type="PIRSR" id="PIRSR615500-1"/>
    </source>
</evidence>
<dbReference type="Ensembl" id="ENSSLUT00000061412.1">
    <property type="protein sequence ID" value="ENSSLUP00000059721.1"/>
    <property type="gene ID" value="ENSSLUG00000025426.1"/>
</dbReference>
<feature type="signal peptide" evidence="13">
    <location>
        <begin position="1"/>
        <end position="20"/>
    </location>
</feature>
<name>A0A8D0DHJ6_SANLU</name>
<dbReference type="GeneTree" id="ENSGT00940000159506"/>
<dbReference type="InterPro" id="IPR034182">
    <property type="entry name" value="Kexin/furin"/>
</dbReference>
<evidence type="ECO:0000256" key="6">
    <source>
        <dbReference type="ARBA" id="ARBA00022801"/>
    </source>
</evidence>
<evidence type="ECO:0000256" key="5">
    <source>
        <dbReference type="ARBA" id="ARBA00022737"/>
    </source>
</evidence>
<dbReference type="GO" id="GO:0016486">
    <property type="term" value="P:peptide hormone processing"/>
    <property type="evidence" value="ECO:0007669"/>
    <property type="project" value="TreeGrafter"/>
</dbReference>
<keyword evidence="16" id="KW-1185">Reference proteome</keyword>
<dbReference type="InterPro" id="IPR006212">
    <property type="entry name" value="Furin_repeat"/>
</dbReference>
<dbReference type="SUPFAM" id="SSF52743">
    <property type="entry name" value="Subtilisin-like"/>
    <property type="match status" value="1"/>
</dbReference>
<dbReference type="PROSITE" id="PS51892">
    <property type="entry name" value="SUBTILASE"/>
    <property type="match status" value="1"/>
</dbReference>
<evidence type="ECO:0000313" key="16">
    <source>
        <dbReference type="Proteomes" id="UP000694568"/>
    </source>
</evidence>
<evidence type="ECO:0000256" key="13">
    <source>
        <dbReference type="SAM" id="SignalP"/>
    </source>
</evidence>
<dbReference type="InterPro" id="IPR000209">
    <property type="entry name" value="Peptidase_S8/S53_dom"/>
</dbReference>
<dbReference type="Pfam" id="PF00082">
    <property type="entry name" value="Peptidase_S8"/>
    <property type="match status" value="1"/>
</dbReference>
<dbReference type="GO" id="GO:0009986">
    <property type="term" value="C:cell surface"/>
    <property type="evidence" value="ECO:0007669"/>
    <property type="project" value="TreeGrafter"/>
</dbReference>
<evidence type="ECO:0000256" key="12">
    <source>
        <dbReference type="RuleBase" id="RU003355"/>
    </source>
</evidence>
<keyword evidence="7 11" id="KW-0720">Serine protease</keyword>
<evidence type="ECO:0000256" key="4">
    <source>
        <dbReference type="ARBA" id="ARBA00022729"/>
    </source>
</evidence>
<dbReference type="InterPro" id="IPR015500">
    <property type="entry name" value="Peptidase_S8_subtilisin-rel"/>
</dbReference>
<dbReference type="CDD" id="cd04059">
    <property type="entry name" value="Peptidases_S8_Protein_convertases_Kexins_Furin-like"/>
    <property type="match status" value="1"/>
</dbReference>
<dbReference type="InterPro" id="IPR009030">
    <property type="entry name" value="Growth_fac_rcpt_cys_sf"/>
</dbReference>
<dbReference type="SUPFAM" id="SSF49785">
    <property type="entry name" value="Galactose-binding domain-like"/>
    <property type="match status" value="1"/>
</dbReference>
<dbReference type="Gene3D" id="3.30.70.850">
    <property type="entry name" value="Peptidase S8, pro-domain"/>
    <property type="match status" value="1"/>
</dbReference>
<dbReference type="FunFam" id="3.30.70.850:FF:000001">
    <property type="entry name" value="Proprotein convertase subtilisin/kexin type 5"/>
    <property type="match status" value="1"/>
</dbReference>
<accession>A0A8D0DHJ6</accession>
<feature type="domain" description="P/Homo B" evidence="14">
    <location>
        <begin position="444"/>
        <end position="586"/>
    </location>
</feature>
<reference evidence="15" key="1">
    <citation type="submission" date="2025-08" db="UniProtKB">
        <authorList>
            <consortium name="Ensembl"/>
        </authorList>
    </citation>
    <scope>IDENTIFICATION</scope>
</reference>
<comment type="similarity">
    <text evidence="1 11 12">Belongs to the peptidase S8 family.</text>
</comment>
<keyword evidence="5" id="KW-0677">Repeat</keyword>
<dbReference type="Gene3D" id="3.40.50.200">
    <property type="entry name" value="Peptidase S8/S53 domain"/>
    <property type="match status" value="1"/>
</dbReference>
<organism evidence="15 16">
    <name type="scientific">Sander lucioperca</name>
    <name type="common">Pike-perch</name>
    <name type="synonym">Perca lucioperca</name>
    <dbReference type="NCBI Taxonomy" id="283035"/>
    <lineage>
        <taxon>Eukaryota</taxon>
        <taxon>Metazoa</taxon>
        <taxon>Chordata</taxon>
        <taxon>Craniata</taxon>
        <taxon>Vertebrata</taxon>
        <taxon>Euteleostomi</taxon>
        <taxon>Actinopterygii</taxon>
        <taxon>Neopterygii</taxon>
        <taxon>Teleostei</taxon>
        <taxon>Neoteleostei</taxon>
        <taxon>Acanthomorphata</taxon>
        <taxon>Eupercaria</taxon>
        <taxon>Perciformes</taxon>
        <taxon>Percoidei</taxon>
        <taxon>Percidae</taxon>
        <taxon>Luciopercinae</taxon>
        <taxon>Sander</taxon>
    </lineage>
</organism>
<dbReference type="PROSITE" id="PS00136">
    <property type="entry name" value="SUBTILASE_ASP"/>
    <property type="match status" value="1"/>
</dbReference>
<dbReference type="AlphaFoldDB" id="A0A8D0DHJ6"/>
<feature type="chain" id="PRO_5034358950" evidence="13">
    <location>
        <begin position="21"/>
        <end position="766"/>
    </location>
</feature>
<dbReference type="SUPFAM" id="SSF54897">
    <property type="entry name" value="Protease propeptides/inhibitors"/>
    <property type="match status" value="1"/>
</dbReference>
<evidence type="ECO:0000313" key="15">
    <source>
        <dbReference type="Ensembl" id="ENSSLUP00000059721.1"/>
    </source>
</evidence>
<dbReference type="InterPro" id="IPR023828">
    <property type="entry name" value="Peptidase_S8_Ser-AS"/>
</dbReference>
<proteinExistence type="inferred from homology"/>
<dbReference type="PROSITE" id="PS51829">
    <property type="entry name" value="P_HOMO_B"/>
    <property type="match status" value="1"/>
</dbReference>
<dbReference type="Pfam" id="PF16470">
    <property type="entry name" value="S8_pro-domain"/>
    <property type="match status" value="1"/>
</dbReference>
<dbReference type="Gene3D" id="2.60.120.260">
    <property type="entry name" value="Galactose-binding domain-like"/>
    <property type="match status" value="1"/>
</dbReference>
<dbReference type="InterPro" id="IPR036852">
    <property type="entry name" value="Peptidase_S8/S53_dom_sf"/>
</dbReference>
<feature type="active site" description="Charge relay system" evidence="10 11">
    <location>
        <position position="161"/>
    </location>
</feature>
<dbReference type="GO" id="GO:0005615">
    <property type="term" value="C:extracellular space"/>
    <property type="evidence" value="ECO:0007669"/>
    <property type="project" value="TreeGrafter"/>
</dbReference>
<dbReference type="SMART" id="SM00261">
    <property type="entry name" value="FU"/>
    <property type="match status" value="1"/>
</dbReference>
<dbReference type="Gene3D" id="2.10.220.10">
    <property type="entry name" value="Hormone Receptor, Insulin-like Growth Factor Receptor 1, Chain A, domain 2"/>
    <property type="match status" value="1"/>
</dbReference>
<dbReference type="Proteomes" id="UP000694568">
    <property type="component" value="Unplaced"/>
</dbReference>
<evidence type="ECO:0000256" key="11">
    <source>
        <dbReference type="PROSITE-ProRule" id="PRU01240"/>
    </source>
</evidence>
<evidence type="ECO:0000256" key="3">
    <source>
        <dbReference type="ARBA" id="ARBA00022685"/>
    </source>
</evidence>
<feature type="active site" description="Charge relay system" evidence="10 11">
    <location>
        <position position="202"/>
    </location>
</feature>
<evidence type="ECO:0000256" key="7">
    <source>
        <dbReference type="ARBA" id="ARBA00022825"/>
    </source>
</evidence>
<protein>
    <submittedName>
        <fullName evidence="15">Proprotein convertase subtilisin/kexin type 6</fullName>
    </submittedName>
</protein>
<dbReference type="GO" id="GO:0004252">
    <property type="term" value="F:serine-type endopeptidase activity"/>
    <property type="evidence" value="ECO:0007669"/>
    <property type="project" value="UniProtKB-UniRule"/>
</dbReference>
<dbReference type="PANTHER" id="PTHR42884">
    <property type="entry name" value="PROPROTEIN CONVERTASE SUBTILISIN/KEXIN-RELATED"/>
    <property type="match status" value="1"/>
</dbReference>
<dbReference type="InterPro" id="IPR022398">
    <property type="entry name" value="Peptidase_S8_His-AS"/>
</dbReference>
<feature type="active site" description="Charge relay system" evidence="10 11">
    <location>
        <position position="376"/>
    </location>
</feature>
<keyword evidence="3" id="KW-0165">Cleavage on pair of basic residues</keyword>
<keyword evidence="2 11" id="KW-0645">Protease</keyword>
<dbReference type="CDD" id="cd00064">
    <property type="entry name" value="FU"/>
    <property type="match status" value="1"/>
</dbReference>